<dbReference type="Gramene" id="KVI03083">
    <property type="protein sequence ID" value="KVI03083"/>
    <property type="gene ID" value="Ccrd_018621"/>
</dbReference>
<dbReference type="InterPro" id="IPR000315">
    <property type="entry name" value="Znf_B-box"/>
</dbReference>
<feature type="domain" description="B box-type" evidence="3">
    <location>
        <begin position="19"/>
        <end position="59"/>
    </location>
</feature>
<evidence type="ECO:0000313" key="5">
    <source>
        <dbReference type="Proteomes" id="UP000243975"/>
    </source>
</evidence>
<feature type="region of interest" description="Disordered" evidence="2">
    <location>
        <begin position="88"/>
        <end position="137"/>
    </location>
</feature>
<dbReference type="PROSITE" id="PS50119">
    <property type="entry name" value="ZF_BBOX"/>
    <property type="match status" value="1"/>
</dbReference>
<dbReference type="Proteomes" id="UP000243975">
    <property type="component" value="Unassembled WGS sequence"/>
</dbReference>
<evidence type="ECO:0000256" key="2">
    <source>
        <dbReference type="SAM" id="MobiDB-lite"/>
    </source>
</evidence>
<dbReference type="SUPFAM" id="SSF57845">
    <property type="entry name" value="B-box zinc-binding domain"/>
    <property type="match status" value="1"/>
</dbReference>
<evidence type="ECO:0000313" key="4">
    <source>
        <dbReference type="EMBL" id="KVI03083.1"/>
    </source>
</evidence>
<keyword evidence="1" id="KW-0479">Metal-binding</keyword>
<protein>
    <submittedName>
        <fullName evidence="4">Zinc finger, B-box</fullName>
    </submittedName>
</protein>
<gene>
    <name evidence="4" type="ORF">Ccrd_018621</name>
</gene>
<dbReference type="STRING" id="59895.A0A103Y5U3"/>
<organism evidence="4 5">
    <name type="scientific">Cynara cardunculus var. scolymus</name>
    <name type="common">Globe artichoke</name>
    <name type="synonym">Cynara scolymus</name>
    <dbReference type="NCBI Taxonomy" id="59895"/>
    <lineage>
        <taxon>Eukaryota</taxon>
        <taxon>Viridiplantae</taxon>
        <taxon>Streptophyta</taxon>
        <taxon>Embryophyta</taxon>
        <taxon>Tracheophyta</taxon>
        <taxon>Spermatophyta</taxon>
        <taxon>Magnoliopsida</taxon>
        <taxon>eudicotyledons</taxon>
        <taxon>Gunneridae</taxon>
        <taxon>Pentapetalae</taxon>
        <taxon>asterids</taxon>
        <taxon>campanulids</taxon>
        <taxon>Asterales</taxon>
        <taxon>Asteraceae</taxon>
        <taxon>Carduoideae</taxon>
        <taxon>Cardueae</taxon>
        <taxon>Carduinae</taxon>
        <taxon>Cynara</taxon>
    </lineage>
</organism>
<reference evidence="4 5" key="1">
    <citation type="journal article" date="2016" name="Sci. Rep.">
        <title>The genome sequence of the outbreeding globe artichoke constructed de novo incorporating a phase-aware low-pass sequencing strategy of F1 progeny.</title>
        <authorList>
            <person name="Scaglione D."/>
            <person name="Reyes-Chin-Wo S."/>
            <person name="Acquadro A."/>
            <person name="Froenicke L."/>
            <person name="Portis E."/>
            <person name="Beitel C."/>
            <person name="Tirone M."/>
            <person name="Mauro R."/>
            <person name="Lo Monaco A."/>
            <person name="Mauromicale G."/>
            <person name="Faccioli P."/>
            <person name="Cattivelli L."/>
            <person name="Rieseberg L."/>
            <person name="Michelmore R."/>
            <person name="Lanteri S."/>
        </authorList>
    </citation>
    <scope>NUCLEOTIDE SEQUENCE [LARGE SCALE GENOMIC DNA]</scope>
    <source>
        <strain evidence="4">2C</strain>
    </source>
</reference>
<feature type="non-terminal residue" evidence="4">
    <location>
        <position position="137"/>
    </location>
</feature>
<sequence>EPSPVQWINQFLAGLYFSLCRAHDFRNNDKNNFCIDCETLACYHCMSDGTHDHHRVLRIYRLAHMNVVPLNIINEHLDCSGIQINDEKPTAKESTIKPPAPEDDAGAGTGHSDKRSSPRKRSRKGVPMRALLLKDQA</sequence>
<proteinExistence type="predicted"/>
<keyword evidence="1" id="KW-0862">Zinc</keyword>
<dbReference type="AlphaFoldDB" id="A0A103Y5U3"/>
<keyword evidence="1" id="KW-0863">Zinc-finger</keyword>
<evidence type="ECO:0000256" key="1">
    <source>
        <dbReference type="PROSITE-ProRule" id="PRU00024"/>
    </source>
</evidence>
<feature type="compositionally biased region" description="Basic residues" evidence="2">
    <location>
        <begin position="117"/>
        <end position="126"/>
    </location>
</feature>
<dbReference type="GO" id="GO:0008270">
    <property type="term" value="F:zinc ion binding"/>
    <property type="evidence" value="ECO:0007669"/>
    <property type="project" value="UniProtKB-KW"/>
</dbReference>
<dbReference type="EMBL" id="LEKV01002565">
    <property type="protein sequence ID" value="KVI03083.1"/>
    <property type="molecule type" value="Genomic_DNA"/>
</dbReference>
<dbReference type="PANTHER" id="PTHR31065">
    <property type="entry name" value="PLATZ TRANSCRIPTION FACTOR FAMILY PROTEIN"/>
    <property type="match status" value="1"/>
</dbReference>
<dbReference type="OMA" id="PCESHED"/>
<keyword evidence="5" id="KW-1185">Reference proteome</keyword>
<dbReference type="PANTHER" id="PTHR31065:SF9">
    <property type="entry name" value="TRANSCRIPTION FACTOR FAMILY PROTEIN, PUTATIVE-RELATED"/>
    <property type="match status" value="1"/>
</dbReference>
<accession>A0A103Y5U3</accession>
<evidence type="ECO:0000259" key="3">
    <source>
        <dbReference type="PROSITE" id="PS50119"/>
    </source>
</evidence>
<name>A0A103Y5U3_CYNCS</name>
<comment type="caution">
    <text evidence="4">The sequence shown here is derived from an EMBL/GenBank/DDBJ whole genome shotgun (WGS) entry which is preliminary data.</text>
</comment>